<keyword evidence="1" id="KW-0812">Transmembrane</keyword>
<comment type="caution">
    <text evidence="2">The sequence shown here is derived from an EMBL/GenBank/DDBJ whole genome shotgun (WGS) entry which is preliminary data.</text>
</comment>
<reference evidence="2 3" key="1">
    <citation type="submission" date="2023-02" db="EMBL/GenBank/DDBJ databases">
        <title>Oceanobacillus kimchii IFOP_LL358 isolated form Alexandrium catenella lab strain.</title>
        <authorList>
            <person name="Gajardo G."/>
            <person name="Ueki S."/>
            <person name="Maruyama F."/>
        </authorList>
    </citation>
    <scope>NUCLEOTIDE SEQUENCE [LARGE SCALE GENOMIC DNA]</scope>
    <source>
        <strain evidence="2 3">IFOP_LL358</strain>
    </source>
</reference>
<protein>
    <submittedName>
        <fullName evidence="2">Uncharacterized protein</fullName>
    </submittedName>
</protein>
<organism evidence="2 3">
    <name type="scientific">Oceanobacillus kimchii</name>
    <dbReference type="NCBI Taxonomy" id="746691"/>
    <lineage>
        <taxon>Bacteria</taxon>
        <taxon>Bacillati</taxon>
        <taxon>Bacillota</taxon>
        <taxon>Bacilli</taxon>
        <taxon>Bacillales</taxon>
        <taxon>Bacillaceae</taxon>
        <taxon>Oceanobacillus</taxon>
    </lineage>
</organism>
<evidence type="ECO:0000313" key="3">
    <source>
        <dbReference type="Proteomes" id="UP001275436"/>
    </source>
</evidence>
<proteinExistence type="predicted"/>
<gene>
    <name evidence="2" type="ORF">MACH08_40970</name>
</gene>
<name>A0ABQ5TNC5_9BACI</name>
<accession>A0ABQ5TNC5</accession>
<keyword evidence="1" id="KW-1133">Transmembrane helix</keyword>
<dbReference type="RefSeq" id="WP_317958560.1">
    <property type="nucleotide sequence ID" value="NZ_BSKO01000002.1"/>
</dbReference>
<dbReference type="EMBL" id="BSKO01000002">
    <property type="protein sequence ID" value="GLO68313.1"/>
    <property type="molecule type" value="Genomic_DNA"/>
</dbReference>
<evidence type="ECO:0000256" key="1">
    <source>
        <dbReference type="SAM" id="Phobius"/>
    </source>
</evidence>
<dbReference type="Proteomes" id="UP001275436">
    <property type="component" value="Unassembled WGS sequence"/>
</dbReference>
<keyword evidence="3" id="KW-1185">Reference proteome</keyword>
<feature type="transmembrane region" description="Helical" evidence="1">
    <location>
        <begin position="7"/>
        <end position="25"/>
    </location>
</feature>
<keyword evidence="1" id="KW-0472">Membrane</keyword>
<evidence type="ECO:0000313" key="2">
    <source>
        <dbReference type="EMBL" id="GLO68313.1"/>
    </source>
</evidence>
<sequence>MNKWLKIGCLVFIGFLLLITILYYINDGALDYEEVSVSANQPNHHHHELDVHFPSEYENDPEKLEEYGIDISGYSHHHHEETNENTAPKKGAVEYFFSSIKSNDIDGFFNSFETTILSNDLFQFEEPDKYIVAEKLMNRISRDNTIDSVQYAEQENSLNNHDSDVVKVIINYDDGVEVSIDLQLSMFESNHSHDGIEDENYYLISTSPVKIIKHIENSFQE</sequence>